<dbReference type="InterPro" id="IPR009288">
    <property type="entry name" value="AIG2-like_dom"/>
</dbReference>
<dbReference type="Gene3D" id="3.10.490.10">
    <property type="entry name" value="Gamma-glutamyl cyclotransferase-like"/>
    <property type="match status" value="1"/>
</dbReference>
<dbReference type="Proteomes" id="UP000029999">
    <property type="component" value="Unassembled WGS sequence"/>
</dbReference>
<dbReference type="AlphaFoldDB" id="A0A0A0BE28"/>
<name>A0A0A0BE28_9GAMM</name>
<comment type="caution">
    <text evidence="2">The sequence shown here is derived from an EMBL/GenBank/DDBJ whole genome shotgun (WGS) entry which is preliminary data.</text>
</comment>
<dbReference type="RefSeq" id="WP_036314882.1">
    <property type="nucleotide sequence ID" value="NZ_JRQD01000005.1"/>
</dbReference>
<gene>
    <name evidence="2" type="ORF">LP43_2069</name>
</gene>
<evidence type="ECO:0000313" key="3">
    <source>
        <dbReference type="Proteomes" id="UP000029999"/>
    </source>
</evidence>
<dbReference type="CDD" id="cd06661">
    <property type="entry name" value="GGCT_like"/>
    <property type="match status" value="1"/>
</dbReference>
<evidence type="ECO:0000313" key="2">
    <source>
        <dbReference type="EMBL" id="KGM06196.1"/>
    </source>
</evidence>
<dbReference type="EMBL" id="JRQD01000005">
    <property type="protein sequence ID" value="KGM06196.1"/>
    <property type="molecule type" value="Genomic_DNA"/>
</dbReference>
<dbReference type="STRING" id="392484.LP43_2069"/>
<accession>A0A0A0BE28</accession>
<protein>
    <recommendedName>
        <fullName evidence="1">Gamma-glutamylcyclotransferase AIG2-like domain-containing protein</fullName>
    </recommendedName>
</protein>
<dbReference type="InterPro" id="IPR013024">
    <property type="entry name" value="GGCT-like"/>
</dbReference>
<sequence>MKNDYLFVYGTLMKATKNAMHRLLLPHCKLVSRAWILGKLYQIHHYPGVVESKHAYERVYGELYQLSNLNHVLAQLDDYEECSAAFPTPHEYQRKRVTVYLSENKSQLAWAYIYAHPVSEQNRIMSGDFLDR</sequence>
<evidence type="ECO:0000259" key="1">
    <source>
        <dbReference type="Pfam" id="PF06094"/>
    </source>
</evidence>
<proteinExistence type="predicted"/>
<dbReference type="SUPFAM" id="SSF110857">
    <property type="entry name" value="Gamma-glutamyl cyclotransferase-like"/>
    <property type="match status" value="1"/>
</dbReference>
<dbReference type="Pfam" id="PF06094">
    <property type="entry name" value="GGACT"/>
    <property type="match status" value="1"/>
</dbReference>
<reference evidence="2 3" key="1">
    <citation type="submission" date="2014-09" db="EMBL/GenBank/DDBJ databases">
        <authorList>
            <person name="Grob C."/>
            <person name="Taubert M."/>
            <person name="Howat A.M."/>
            <person name="Burns O.J."/>
            <person name="Dixon J.L."/>
            <person name="Chen Y."/>
            <person name="Murrell J.C."/>
        </authorList>
    </citation>
    <scope>NUCLEOTIDE SEQUENCE [LARGE SCALE GENOMIC DNA]</scope>
    <source>
        <strain evidence="2">L4</strain>
    </source>
</reference>
<organism evidence="2 3">
    <name type="scientific">Methylophaga thiooxydans</name>
    <dbReference type="NCBI Taxonomy" id="392484"/>
    <lineage>
        <taxon>Bacteria</taxon>
        <taxon>Pseudomonadati</taxon>
        <taxon>Pseudomonadota</taxon>
        <taxon>Gammaproteobacteria</taxon>
        <taxon>Thiotrichales</taxon>
        <taxon>Piscirickettsiaceae</taxon>
        <taxon>Methylophaga</taxon>
    </lineage>
</organism>
<dbReference type="InterPro" id="IPR036568">
    <property type="entry name" value="GGCT-like_sf"/>
</dbReference>
<feature type="domain" description="Gamma-glutamylcyclotransferase AIG2-like" evidence="1">
    <location>
        <begin position="6"/>
        <end position="130"/>
    </location>
</feature>